<keyword evidence="3" id="KW-1185">Reference proteome</keyword>
<dbReference type="SUPFAM" id="SSF49313">
    <property type="entry name" value="Cadherin-like"/>
    <property type="match status" value="3"/>
</dbReference>
<evidence type="ECO:0000259" key="2">
    <source>
        <dbReference type="PROSITE" id="PS51699"/>
    </source>
</evidence>
<dbReference type="Proteomes" id="UP001652625">
    <property type="component" value="Chromosome 05"/>
</dbReference>
<dbReference type="InterPro" id="IPR015919">
    <property type="entry name" value="Cadherin-like_sf"/>
</dbReference>
<dbReference type="PANTHER" id="PTHR21559">
    <property type="entry name" value="DYSTROGLYCAN-RELATED"/>
    <property type="match status" value="1"/>
</dbReference>
<organism evidence="3 4">
    <name type="scientific">Hydra vulgaris</name>
    <name type="common">Hydra</name>
    <name type="synonym">Hydra attenuata</name>
    <dbReference type="NCBI Taxonomy" id="6087"/>
    <lineage>
        <taxon>Eukaryota</taxon>
        <taxon>Metazoa</taxon>
        <taxon>Cnidaria</taxon>
        <taxon>Hydrozoa</taxon>
        <taxon>Hydroidolina</taxon>
        <taxon>Anthoathecata</taxon>
        <taxon>Aplanulata</taxon>
        <taxon>Hydridae</taxon>
        <taxon>Hydra</taxon>
    </lineage>
</organism>
<dbReference type="InterPro" id="IPR030398">
    <property type="entry name" value="SEA_DG_dom"/>
</dbReference>
<keyword evidence="1" id="KW-1133">Transmembrane helix</keyword>
<proteinExistence type="predicted"/>
<reference evidence="4" key="1">
    <citation type="submission" date="2025-08" db="UniProtKB">
        <authorList>
            <consortium name="RefSeq"/>
        </authorList>
    </citation>
    <scope>IDENTIFICATION</scope>
</reference>
<feature type="domain" description="Peptidase S72" evidence="2">
    <location>
        <begin position="1790"/>
        <end position="1914"/>
    </location>
</feature>
<gene>
    <name evidence="4" type="primary">LOC105844463</name>
</gene>
<protein>
    <submittedName>
        <fullName evidence="4">Uncharacterized protein LOC105844463 isoform X4</fullName>
    </submittedName>
</protein>
<evidence type="ECO:0000313" key="4">
    <source>
        <dbReference type="RefSeq" id="XP_065654319.1"/>
    </source>
</evidence>
<dbReference type="PANTHER" id="PTHR21559:SF21">
    <property type="entry name" value="DYSTROGLYCAN 1"/>
    <property type="match status" value="1"/>
</dbReference>
<accession>A0ABM4BYK0</accession>
<dbReference type="GeneID" id="105844463"/>
<dbReference type="RefSeq" id="XP_065654319.1">
    <property type="nucleotide sequence ID" value="XM_065798247.1"/>
</dbReference>
<evidence type="ECO:0000256" key="1">
    <source>
        <dbReference type="SAM" id="Phobius"/>
    </source>
</evidence>
<keyword evidence="1" id="KW-0472">Membrane</keyword>
<dbReference type="PROSITE" id="PS51699">
    <property type="entry name" value="SEA_DG"/>
    <property type="match status" value="2"/>
</dbReference>
<feature type="domain" description="Peptidase S72" evidence="2">
    <location>
        <begin position="1112"/>
        <end position="1221"/>
    </location>
</feature>
<keyword evidence="1" id="KW-0812">Transmembrane</keyword>
<sequence>MSNRPLHYYYVEFSFSSFNTQNINIWSYHMQYFLNSLIDVLGRSTYGSKIYLRWFYLNGGEFATQKKDTSGYLAWGIDFREQCDFALIRTIQKTMFSNSSLLIINPKFLQNMSNVLTLISIKETYNGICKFNAPVLKNVIPTIQFSFCGINTFQIPQNAFMDVEDGDTRNLKLTLLNENNQQLSSDSWIQFNISTQTIIGLASKSIISKSYRFILVVTDSSELSISSYINIFLNESVAEETFFITMKGLFIPLNLNVAYTAWSYINRWLYNRGYFLNDFRLLQNTLTSLNENYFSFTSCSFRAQPCDAIKIKKYTDLFFESDTSVKQDFLAYMSPIFSNLKISSDTAGACKTNNPPVLNKPWGPLFVSTCETFLMAVPIETFNDLEQGNTRFLYLTLTSLNQNIVPEWIQFSSENQTLTIVPYQLLKNTYFSYQLKATDLGGQSVVQTLNIIINMSLKEPSLLVNMNFSVRFQVSDFVTIYKTIRNLVVLYFGDIKSSVEYIILSSYPNSVYSIQWTNCTVSRNICEMDKYRYVEERIKSPSFLSYLNLNFVILNISIAMNGICFYSNTPPKVMFPIPAQSLKYCWYLKYLIPENTFSDFIDGGTRNLTLSMTQSDGSLLSSNSIASFNSETQEVAILVTSFPIKNQSNIFSIIAKTKRGLSVTTPFVILVIGQPVELKSFVQFIVVSNLFKKSEPNTYAYIMFMNLFNTIYQFNPESAHAYEIINGNSFVSIKMVPCGLQSCTGAIDQQRLSQQRYNLTAFQPYFTIEQIEYKRDSSCQGQPPVVVQSLKQFVVKTCETFSYNISKQAFQDSDGSENLIYIITQINREYIIPSRAWATIEGMTISGLIPYNILLNQPNGLFNLTIRAVNSYQLFAETSVLMIVDGPLPQIFYKYAMTANTIGSLVQSNLHNQILVTNTINKFFNNRTVNILSYSNLVSGGFKLEWSVCLLPNFCTQSGLKEYSAKIYNFGQASSGVSSLLLNLFSSVNLKLLSIDEVVLKQYMPPFNYPTSLVSIYNITVDYCGGFKHLIDENLFLDVEDGNTRKLKLRLMASEKDYASTQFSWIILNQNQEIQGMPTYTEAKSKYVLLLYAQDSCGLETSISIVLQFKQPINFQQPTYFYRFIFSSVINPDVTSRFLFMDTLANFLGDSNRSNIGFSQFNQNMIFYFNCSISYSPCDIYKLDAIYNKLATPDSLPRSSLINAFTPNFILTLVVKQLDKCYGPFTPIVVDPPPKIFVWLCGVFTYYIPEKTFYDYEQGYTKNLNLNLQSSSYASSLIQFSSSSQSISILPTASFMALSTSYYFNLVATNRAQLSSLVSLVIQLQGPYSLFRECQIKLLLVKGMSRHSSTYEAAIFIIGKLAVYFSIRIDEIVVVDLQDSTDSITFSWSFCSKNYQSYVNDSTAQSVDYIAFQQKILMRLFYEDRVTFNVEFKNVFGSYFTVSTVTTDFTKRCANFPPISLKDEITIIISYGGYYFHTYQDNYFYDFKDGGAFNLKISLSTLKGSPVQLDSWVNVDIVTRRIIAVVYDSIRRDVLQKYQFYLTAINSLGLTSQISVVILKDSMIYNQLGPFYIRYYFSYAGSSDSVYVNQSAYMVDSILRYFTSITSKSMILVNYFLKAYGYLEYRVMEWTVAFHTCDSIVLKTIKDMYTNQGALNNLFVSSTNGNSYYKFAQINFASTCFSPPPPPRPFNPISPPGVNFCSVYVFRLPADLFIDSEGSQHLALRLLDSNYKKVSTSSWIQINSATQELFAISILSLFKFQSSYQYFIQATNSANLTALSGFNFTMNNYPFTSDCKISVTFNYKFVVEELAELDVLRLFIEKTSSYYGDSKVNNIKIIQFQKVSSSYQVVWSNCSFSFSSQLEATRGLTEAYRSQISFIFSKVVLVTGKINPNYFSFMSEYFEILEVSGNYDCIEEPPIPNGNYIEHAEFCSLFYKRIDSMTFYDKRDGNTRFLQLGLTFQNGNKVSPDHWIQMNDDQYVYGVLTPQVIQRATEYQYLIVATDSSGRTANVSYKILTSTKDIPFDPFFRTGFDVLKDDMSTAFLLFTFVRNLSLYLNSSDKLGQIYIKSFDYPSTIVWTHCSLIICTQQNLDNIITKLTTIQNKPVSQFITAMQPYIIPYSTQFCLGSCGRNGGSDTVVITPPPISVNECGFWKFYVPSNAFRDILGYLDSKSFCLNLLYTNGSSVQKSSWLQFNGPQQMFYGVATITQMSSNQNYLLTSVNQITSFFKSSQWSFDYTKFESLQKYGTELCFFEFLLSSEYNSDYNDVNIVFLFITTLSAYLKSDSNTIQIYSFQRYSGYPYNFRIIWTNCSYTASFIQTPFSNFYYASISSILTQITTFKDNSYNVNEMIYKYFKENSKFTILSVSINKKCFKPPNTPPKSNGDLSLYPKCGLFRYLIPGDAFYDEQDGNTRNLTLYLRKANGLMLDASDWLFINNSQYILGLLFNETILSQTKYEFLLEAVDSQGLKASLKLLVFMPKDPLPFPAFAASLRYTITISANILVYFQVLEKLEYWAAKWHNIKKPQLFLYGLESNVIRFSHCEVCGNQDFNRLLQNFVDSEQDFGRGDEIIIAELNGVFDPLLELESIGSEVIYDYCSKVAPFSMFIIPLKMCYLWSFDLVLNETTTIYNYNVILTGPNRVPLPSTEFMWLNKYVLEAYPKESFWKSVKNYTYQYILLDKKTGNTMSYDRPLTFESVVGSLDSNYLQYIATVQTPTVMDQVDNFYISLVLTSVRNQVGPKNGSNIHFLRYEKLAFNRYKVYWINCSMTNDCTSSDYFNVHKLVSSLTLPPGYVINVLMNNCINKPIIGSAIHLYIPVCGLFKYKLNSSFTKPGTIIKLTQVDGSDLPLDSWIRLNATSGEIYALPTEYIVQLKQVKNYLLQFLTDFVTLINVTVEVKNDRDSFYSVTAAFQSFMSPQTPLLDIEIKFLELIVSYSKRNMFDFRVISISSDSYLYYLKYADCTVPKRLCEKDQKIILQNEAKIMTVDREPNKNFSAYIANYFSINIINNDLSLLMIEVPPVFKKVIPTVVLYACQPQCIDLSTLFFEACNEFLLYTFYFGNNTIVPNSYWAQLANQYICFYPTPNVIPGIYRFKLKVYNSCNSSAQIDVTANIISIYQQNFGYEWSMDVNILQSLDTSHNVSMLYDTDISIIKLVYEPLVQYLSNSTGALQQIQLLYYKIDANILTLKFADCKMCTEQTVTSLKNALFLEPRVLSENLKKVIKVINVSSSTCNLKSPKCNTTMINIQAPICQLFKFKFENSLCFDNNKNGLQSLFTTFYSANLETEQLPVTSWIQYDNQSKVIYGYPKYIGYTYTNRYFLKVADNDNNQAIIEIDITIYGTPNLDYQLTINGYIFDLFKSYLQQEMCLIEKISSYFNSSINSMYFQINQNKLFDYTWSFCKKITNSCDCSEIARTQELIEKDFSEALRPCVLVNNKAYTLYGQCKATPGPKVNNKISEILIIPGNLYNVNLPIRQFIGTEDSGNLSLYLVKNGNFDWLQLYGNSICGLLVYEDYIQLGYKKESTQFYSVAAKDSCGKIAYDQFRVKFIENFSIISYRIYILLENSYYNFVRNCIYLGGLIQLLADTGGVSKDDIVLYNLQESNNTVNGTTIEFFSKTYTNCESSQFVTYVEKFYKDGKGNEVFIRSLEKSGYKVNVVNLLFSFPCSQPDPPRPWFWLIVIIVVVFLLLLLWLLWLFIPRCCPSCCSRFCSCCDPCCKKGGKFASLSAEGNTCWGACCGGNLQSRKSSFNSVTKIPGFSSVSPSISRKSSDTSEYHIKVESPDKTDWANQKPKLNPIVDKFTQTSEHSMPSNNTLNLIKPPLPPLSPSSPSSFVQTRSWHDDRKNIYKHKKIYIDDIDGQNDRNNKYKQKSIYLDDDQDDRSKYKYINMYHNIGDRNNNVSSYQRHLKNENFNEDYSNRDQSYFDSARKNSFYLDRNRDYHDYNDEPPGYMLSVPSKHEIVHYKETRRPDYHDPEVHQLGRYNSGRLRRRSSFKHPITVKVRRSELKKYLGSNDTNKIKLQPGDIRRLLRGNARVKLLGERDYDDSPDKTYRKLSVKKKLSHGNRNRSYSTTSLSDELNSRKFVQNLPNSSSSSYEFFDRRRSYSDSSADDYKLERRRGASISPRKIFLTLGEQISPRINERNSRLTLRKDSFTRKRSQQPNNYVYKDQSFRNKRRDSTEMASLSNKFQVNKTYLEDSYI</sequence>
<name>A0ABM4BYK0_HYDVU</name>
<evidence type="ECO:0000313" key="3">
    <source>
        <dbReference type="Proteomes" id="UP001652625"/>
    </source>
</evidence>
<dbReference type="InterPro" id="IPR013783">
    <property type="entry name" value="Ig-like_fold"/>
</dbReference>
<feature type="transmembrane region" description="Helical" evidence="1">
    <location>
        <begin position="3673"/>
        <end position="3696"/>
    </location>
</feature>
<dbReference type="Gene3D" id="2.60.40.10">
    <property type="entry name" value="Immunoglobulins"/>
    <property type="match status" value="2"/>
</dbReference>